<dbReference type="Pfam" id="PF08445">
    <property type="entry name" value="FR47"/>
    <property type="match status" value="1"/>
</dbReference>
<dbReference type="GO" id="GO:0016747">
    <property type="term" value="F:acyltransferase activity, transferring groups other than amino-acyl groups"/>
    <property type="evidence" value="ECO:0007669"/>
    <property type="project" value="InterPro"/>
</dbReference>
<dbReference type="SUPFAM" id="SSF55729">
    <property type="entry name" value="Acyl-CoA N-acyltransferases (Nat)"/>
    <property type="match status" value="1"/>
</dbReference>
<gene>
    <name evidence="2" type="ORF">CSW57_21675</name>
</gene>
<dbReference type="Proteomes" id="UP000225108">
    <property type="component" value="Unassembled WGS sequence"/>
</dbReference>
<dbReference type="RefSeq" id="WP_099384795.1">
    <property type="nucleotide sequence ID" value="NZ_PEBD01000011.1"/>
</dbReference>
<dbReference type="InterPro" id="IPR000182">
    <property type="entry name" value="GNAT_dom"/>
</dbReference>
<dbReference type="Gene3D" id="3.40.630.30">
    <property type="match status" value="1"/>
</dbReference>
<dbReference type="CDD" id="cd04301">
    <property type="entry name" value="NAT_SF"/>
    <property type="match status" value="1"/>
</dbReference>
<evidence type="ECO:0000313" key="2">
    <source>
        <dbReference type="EMBL" id="PHV64953.1"/>
    </source>
</evidence>
<organism evidence="2 3">
    <name type="scientific">Williamsia marianensis</name>
    <dbReference type="NCBI Taxonomy" id="85044"/>
    <lineage>
        <taxon>Bacteria</taxon>
        <taxon>Bacillati</taxon>
        <taxon>Actinomycetota</taxon>
        <taxon>Actinomycetes</taxon>
        <taxon>Mycobacteriales</taxon>
        <taxon>Nocardiaceae</taxon>
        <taxon>Williamsia</taxon>
    </lineage>
</organism>
<sequence length="219" mass="23761">MWESLVGAHAHLSEGSQRARRYVPTVAPFVAVDDPDDPQTWTELAQLIGPGQDVAIPRDVSILPDGWSLVMTGPGVQMIATEALQSRPFEEAVQLGADDVDDMLALIDHTRPGPFLPETYRLGTYLGVRREGRLIAMAGERLHPPGWTEISAVCTEPEFRGQGLATRLVLAVANGIDSRGETPFLHAAATNTNAIALYEHLGFVLRTEITFSVVRSPLG</sequence>
<accession>A0A2G3PGU0</accession>
<dbReference type="PROSITE" id="PS51186">
    <property type="entry name" value="GNAT"/>
    <property type="match status" value="1"/>
</dbReference>
<keyword evidence="2" id="KW-0808">Transferase</keyword>
<protein>
    <submittedName>
        <fullName evidence="2">GNAT family N-acetyltransferase</fullName>
    </submittedName>
</protein>
<name>A0A2G3PGU0_WILMA</name>
<evidence type="ECO:0000313" key="3">
    <source>
        <dbReference type="Proteomes" id="UP000225108"/>
    </source>
</evidence>
<dbReference type="InterPro" id="IPR016181">
    <property type="entry name" value="Acyl_CoA_acyltransferase"/>
</dbReference>
<reference evidence="2 3" key="1">
    <citation type="submission" date="2017-10" db="EMBL/GenBank/DDBJ databases">
        <title>The draft genome sequence of Williamsia sp. BULT 1.1 isolated from the semi-arid grassland soils from South Africa.</title>
        <authorList>
            <person name="Kabwe M.H."/>
            <person name="Govender N."/>
            <person name="Mutseka Lunga P."/>
            <person name="Vikram S."/>
            <person name="Makhalanyane T.P."/>
        </authorList>
    </citation>
    <scope>NUCLEOTIDE SEQUENCE [LARGE SCALE GENOMIC DNA]</scope>
    <source>
        <strain evidence="2 3">BULT 1.1</strain>
    </source>
</reference>
<comment type="caution">
    <text evidence="2">The sequence shown here is derived from an EMBL/GenBank/DDBJ whole genome shotgun (WGS) entry which is preliminary data.</text>
</comment>
<proteinExistence type="predicted"/>
<evidence type="ECO:0000259" key="1">
    <source>
        <dbReference type="PROSITE" id="PS51186"/>
    </source>
</evidence>
<dbReference type="EMBL" id="PEBD01000011">
    <property type="protein sequence ID" value="PHV64953.1"/>
    <property type="molecule type" value="Genomic_DNA"/>
</dbReference>
<dbReference type="InterPro" id="IPR013653">
    <property type="entry name" value="GCN5-like_dom"/>
</dbReference>
<feature type="domain" description="N-acetyltransferase" evidence="1">
    <location>
        <begin position="84"/>
        <end position="219"/>
    </location>
</feature>
<dbReference type="AlphaFoldDB" id="A0A2G3PGU0"/>